<evidence type="ECO:0000259" key="1">
    <source>
        <dbReference type="Pfam" id="PF18454"/>
    </source>
</evidence>
<dbReference type="Proteomes" id="UP000239089">
    <property type="component" value="Unassembled WGS sequence"/>
</dbReference>
<dbReference type="InterPro" id="IPR041352">
    <property type="entry name" value="Mtd_N"/>
</dbReference>
<feature type="domain" description="Major tropism determinant N-terminal" evidence="1">
    <location>
        <begin position="6"/>
        <end position="41"/>
    </location>
</feature>
<dbReference type="OrthoDB" id="564699at2"/>
<sequence length="505" mass="51653">MSVQLKRRRDTAANVAAYTGAQGELIVDLTNNRLTVHDGVTPGGWAAAKLSEVAATTRTSVSDLNYTALITDRTIAYTAITAARTVTLPAVSAFPTGVSLRILDESGAASASKTITLSPNGSDVINGAASAAISSPYGYIVLQGNGAASPGKWTIADQAASNLANVGVGVAADPNNVLSAYGSSALFNGLSFNLVVNKSAAANTASILFQDGFSGRAQVGLAGDDNLHFKVSSNGSSWTDALVINATTGQANFPQGIASGDAAGFRNRLRNASFAINQRNVSGTVTLAAGAYGHDGVRAGASGATYTFAASGIDTTITVTAGSLILPIESNLIEGGAYMLSHAGAAQARVWQGTGYSGSGSYASAPFTATALSAATQTNVEFSTGTILRPQFEPGAVATAFERRPPSLELAICQYYFRLLTWTGVALSYNAASSAAYVQVFQNFSQMRSAPTSTGSVTFSSSYNISDAPSIGVCNNGIAYVGNHTINSGNTYGFYSGSQNLSAEI</sequence>
<dbReference type="AlphaFoldDB" id="A0A2S6MWV3"/>
<dbReference type="Pfam" id="PF18454">
    <property type="entry name" value="Mtd_N"/>
    <property type="match status" value="1"/>
</dbReference>
<evidence type="ECO:0000313" key="3">
    <source>
        <dbReference type="Proteomes" id="UP000239089"/>
    </source>
</evidence>
<comment type="caution">
    <text evidence="2">The sequence shown here is derived from an EMBL/GenBank/DDBJ whole genome shotgun (WGS) entry which is preliminary data.</text>
</comment>
<dbReference type="Gene3D" id="2.10.10.30">
    <property type="match status" value="1"/>
</dbReference>
<keyword evidence="3" id="KW-1185">Reference proteome</keyword>
<proteinExistence type="predicted"/>
<evidence type="ECO:0000313" key="2">
    <source>
        <dbReference type="EMBL" id="PPQ26845.1"/>
    </source>
</evidence>
<accession>A0A2S6MWV3</accession>
<name>A0A2S6MWV3_9HYPH</name>
<gene>
    <name evidence="2" type="ORF">CCR94_21520</name>
</gene>
<protein>
    <recommendedName>
        <fullName evidence="1">Major tropism determinant N-terminal domain-containing protein</fullName>
    </recommendedName>
</protein>
<organism evidence="2 3">
    <name type="scientific">Rhodoblastus sphagnicola</name>
    <dbReference type="NCBI Taxonomy" id="333368"/>
    <lineage>
        <taxon>Bacteria</taxon>
        <taxon>Pseudomonadati</taxon>
        <taxon>Pseudomonadota</taxon>
        <taxon>Alphaproteobacteria</taxon>
        <taxon>Hyphomicrobiales</taxon>
        <taxon>Rhodoblastaceae</taxon>
        <taxon>Rhodoblastus</taxon>
    </lineage>
</organism>
<dbReference type="RefSeq" id="WP_104510214.1">
    <property type="nucleotide sequence ID" value="NZ_JACIGC010000034.1"/>
</dbReference>
<dbReference type="EMBL" id="NHSJ01000130">
    <property type="protein sequence ID" value="PPQ26845.1"/>
    <property type="molecule type" value="Genomic_DNA"/>
</dbReference>
<reference evidence="2 3" key="1">
    <citation type="journal article" date="2018" name="Arch. Microbiol.">
        <title>New insights into the metabolic potential of the phototrophic purple bacterium Rhodopila globiformis DSM 161(T) from its draft genome sequence and evidence for a vanadium-dependent nitrogenase.</title>
        <authorList>
            <person name="Imhoff J.F."/>
            <person name="Rahn T."/>
            <person name="Kunzel S."/>
            <person name="Neulinger S.C."/>
        </authorList>
    </citation>
    <scope>NUCLEOTIDE SEQUENCE [LARGE SCALE GENOMIC DNA]</scope>
    <source>
        <strain evidence="2 3">DSM 16996</strain>
    </source>
</reference>